<reference evidence="1" key="1">
    <citation type="submission" date="2014-11" db="EMBL/GenBank/DDBJ databases">
        <authorList>
            <person name="Amaro Gonzalez C."/>
        </authorList>
    </citation>
    <scope>NUCLEOTIDE SEQUENCE</scope>
</reference>
<organism evidence="1">
    <name type="scientific">Anguilla anguilla</name>
    <name type="common">European freshwater eel</name>
    <name type="synonym">Muraena anguilla</name>
    <dbReference type="NCBI Taxonomy" id="7936"/>
    <lineage>
        <taxon>Eukaryota</taxon>
        <taxon>Metazoa</taxon>
        <taxon>Chordata</taxon>
        <taxon>Craniata</taxon>
        <taxon>Vertebrata</taxon>
        <taxon>Euteleostomi</taxon>
        <taxon>Actinopterygii</taxon>
        <taxon>Neopterygii</taxon>
        <taxon>Teleostei</taxon>
        <taxon>Anguilliformes</taxon>
        <taxon>Anguillidae</taxon>
        <taxon>Anguilla</taxon>
    </lineage>
</organism>
<dbReference type="AlphaFoldDB" id="A0A0E9R5N0"/>
<evidence type="ECO:0000313" key="1">
    <source>
        <dbReference type="EMBL" id="JAH24414.1"/>
    </source>
</evidence>
<sequence length="41" mass="4724">MDQERAFAQGYNGHLPTVNCLVYTRQRQLSYLTHKPATDIS</sequence>
<proteinExistence type="predicted"/>
<protein>
    <submittedName>
        <fullName evidence="1">Uncharacterized protein</fullName>
    </submittedName>
</protein>
<name>A0A0E9R5N0_ANGAN</name>
<reference evidence="1" key="2">
    <citation type="journal article" date="2015" name="Fish Shellfish Immunol.">
        <title>Early steps in the European eel (Anguilla anguilla)-Vibrio vulnificus interaction in the gills: Role of the RtxA13 toxin.</title>
        <authorList>
            <person name="Callol A."/>
            <person name="Pajuelo D."/>
            <person name="Ebbesson L."/>
            <person name="Teles M."/>
            <person name="MacKenzie S."/>
            <person name="Amaro C."/>
        </authorList>
    </citation>
    <scope>NUCLEOTIDE SEQUENCE</scope>
</reference>
<accession>A0A0E9R5N0</accession>
<dbReference type="EMBL" id="GBXM01084163">
    <property type="protein sequence ID" value="JAH24414.1"/>
    <property type="molecule type" value="Transcribed_RNA"/>
</dbReference>